<gene>
    <name evidence="6" type="ORF">RU92_GL001230</name>
</gene>
<dbReference type="Gene3D" id="1.10.287.110">
    <property type="entry name" value="DnaJ domain"/>
    <property type="match status" value="1"/>
</dbReference>
<evidence type="ECO:0000313" key="6">
    <source>
        <dbReference type="EMBL" id="PCS15759.1"/>
    </source>
</evidence>
<dbReference type="SMART" id="SM00271">
    <property type="entry name" value="DnaJ"/>
    <property type="match status" value="1"/>
</dbReference>
<dbReference type="SMR" id="A0A2A5SPH9"/>
<keyword evidence="3" id="KW-0143">Chaperone</keyword>
<dbReference type="GO" id="GO:0042026">
    <property type="term" value="P:protein refolding"/>
    <property type="evidence" value="ECO:0007669"/>
    <property type="project" value="TreeGrafter"/>
</dbReference>
<dbReference type="PANTHER" id="PTHR43096">
    <property type="entry name" value="DNAJ HOMOLOG 1, MITOCHONDRIAL-RELATED"/>
    <property type="match status" value="1"/>
</dbReference>
<dbReference type="Proteomes" id="UP000218711">
    <property type="component" value="Unassembled WGS sequence"/>
</dbReference>
<keyword evidence="2" id="KW-0346">Stress response</keyword>
<accession>A0A2A5SPH9</accession>
<feature type="region of interest" description="Disordered" evidence="4">
    <location>
        <begin position="1"/>
        <end position="23"/>
    </location>
</feature>
<dbReference type="GO" id="GO:0051082">
    <property type="term" value="F:unfolded protein binding"/>
    <property type="evidence" value="ECO:0007669"/>
    <property type="project" value="TreeGrafter"/>
</dbReference>
<dbReference type="AlphaFoldDB" id="A0A2A5SPH9"/>
<keyword evidence="1" id="KW-0235">DNA replication</keyword>
<name>A0A2A5SPH9_LACLC</name>
<evidence type="ECO:0000256" key="4">
    <source>
        <dbReference type="SAM" id="MobiDB-lite"/>
    </source>
</evidence>
<dbReference type="SUPFAM" id="SSF46565">
    <property type="entry name" value="Chaperone J-domain"/>
    <property type="match status" value="1"/>
</dbReference>
<dbReference type="PROSITE" id="PS50076">
    <property type="entry name" value="DNAJ_2"/>
    <property type="match status" value="1"/>
</dbReference>
<evidence type="ECO:0000256" key="3">
    <source>
        <dbReference type="ARBA" id="ARBA00023186"/>
    </source>
</evidence>
<dbReference type="CDD" id="cd06257">
    <property type="entry name" value="DnaJ"/>
    <property type="match status" value="1"/>
</dbReference>
<dbReference type="EMBL" id="JXKC01000019">
    <property type="protein sequence ID" value="PCS15759.1"/>
    <property type="molecule type" value="Genomic_DNA"/>
</dbReference>
<evidence type="ECO:0000256" key="2">
    <source>
        <dbReference type="ARBA" id="ARBA00023016"/>
    </source>
</evidence>
<dbReference type="RefSeq" id="WP_011835263.1">
    <property type="nucleotide sequence ID" value="NZ_JXKC01000019.1"/>
</dbReference>
<dbReference type="Pfam" id="PF00226">
    <property type="entry name" value="DnaJ"/>
    <property type="match status" value="1"/>
</dbReference>
<feature type="domain" description="J" evidence="5">
    <location>
        <begin position="42"/>
        <end position="98"/>
    </location>
</feature>
<dbReference type="PRINTS" id="PR00625">
    <property type="entry name" value="JDOMAIN"/>
</dbReference>
<dbReference type="PANTHER" id="PTHR43096:SF52">
    <property type="entry name" value="DNAJ HOMOLOG 1, MITOCHONDRIAL-RELATED"/>
    <property type="match status" value="1"/>
</dbReference>
<organism evidence="6 7">
    <name type="scientific">Lactococcus cremoris subsp. tructae</name>
    <dbReference type="NCBI Taxonomy" id="542833"/>
    <lineage>
        <taxon>Bacteria</taxon>
        <taxon>Bacillati</taxon>
        <taxon>Bacillota</taxon>
        <taxon>Bacilli</taxon>
        <taxon>Lactobacillales</taxon>
        <taxon>Streptococcaceae</taxon>
        <taxon>Lactococcus</taxon>
    </lineage>
</organism>
<protein>
    <recommendedName>
        <fullName evidence="5">J domain-containing protein</fullName>
    </recommendedName>
</protein>
<comment type="caution">
    <text evidence="6">The sequence shown here is derived from an EMBL/GenBank/DDBJ whole genome shotgun (WGS) entry which is preliminary data.</text>
</comment>
<proteinExistence type="predicted"/>
<reference evidence="6 7" key="1">
    <citation type="submission" date="2014-12" db="EMBL/GenBank/DDBJ databases">
        <title>Draft genome sequences of 10 type strains of Lactococcus.</title>
        <authorList>
            <person name="Sun Z."/>
            <person name="Zhong Z."/>
            <person name="Liu W."/>
            <person name="Zhang W."/>
            <person name="Zhang H."/>
        </authorList>
    </citation>
    <scope>NUCLEOTIDE SEQUENCE [LARGE SCALE GENOMIC DNA]</scope>
    <source>
        <strain evidence="6 7">DSM 21502</strain>
    </source>
</reference>
<evidence type="ECO:0000259" key="5">
    <source>
        <dbReference type="PROSITE" id="PS50076"/>
    </source>
</evidence>
<dbReference type="InterPro" id="IPR001623">
    <property type="entry name" value="DnaJ_domain"/>
</dbReference>
<dbReference type="GO" id="GO:0005737">
    <property type="term" value="C:cytoplasm"/>
    <property type="evidence" value="ECO:0007669"/>
    <property type="project" value="TreeGrafter"/>
</dbReference>
<evidence type="ECO:0000313" key="7">
    <source>
        <dbReference type="Proteomes" id="UP000218711"/>
    </source>
</evidence>
<dbReference type="InterPro" id="IPR036869">
    <property type="entry name" value="J_dom_sf"/>
</dbReference>
<sequence>MFPGTKYSGDWEPPQPEDNSYYEEHEHEYKYYRPQQKVKAESCYDVLGVSADDDLVTIKKVYRSLSKIYHPDVNQSKLAEEKFKKITDAWEQVQELNKV</sequence>
<dbReference type="GO" id="GO:0006260">
    <property type="term" value="P:DNA replication"/>
    <property type="evidence" value="ECO:0007669"/>
    <property type="project" value="UniProtKB-KW"/>
</dbReference>
<evidence type="ECO:0000256" key="1">
    <source>
        <dbReference type="ARBA" id="ARBA00022705"/>
    </source>
</evidence>